<dbReference type="SUPFAM" id="SSF51735">
    <property type="entry name" value="NAD(P)-binding Rossmann-fold domains"/>
    <property type="match status" value="1"/>
</dbReference>
<protein>
    <recommendedName>
        <fullName evidence="2">Zinc-type alcohol dehydrogenase-like protein</fullName>
    </recommendedName>
</protein>
<dbReference type="GO" id="GO:0016491">
    <property type="term" value="F:oxidoreductase activity"/>
    <property type="evidence" value="ECO:0007669"/>
    <property type="project" value="UniProtKB-KW"/>
</dbReference>
<dbReference type="InterPro" id="IPR011032">
    <property type="entry name" value="GroES-like_sf"/>
</dbReference>
<proteinExistence type="inferred from homology"/>
<dbReference type="InterPro" id="IPR036291">
    <property type="entry name" value="NAD(P)-bd_dom_sf"/>
</dbReference>
<dbReference type="SMART" id="SM00829">
    <property type="entry name" value="PKS_ER"/>
    <property type="match status" value="1"/>
</dbReference>
<evidence type="ECO:0000313" key="5">
    <source>
        <dbReference type="Proteomes" id="UP001179121"/>
    </source>
</evidence>
<dbReference type="EMBL" id="OX365700">
    <property type="protein sequence ID" value="CAI4034183.1"/>
    <property type="molecule type" value="Genomic_DNA"/>
</dbReference>
<keyword evidence="2" id="KW-0560">Oxidoreductase</keyword>
<evidence type="ECO:0000256" key="1">
    <source>
        <dbReference type="ARBA" id="ARBA00022857"/>
    </source>
</evidence>
<keyword evidence="1" id="KW-0521">NADP</keyword>
<reference evidence="4" key="1">
    <citation type="submission" date="2022-10" db="EMBL/GenBank/DDBJ databases">
        <authorList>
            <person name="Koch H."/>
        </authorList>
    </citation>
    <scope>NUCLEOTIDE SEQUENCE</scope>
    <source>
        <strain evidence="4">DNF</strain>
    </source>
</reference>
<dbReference type="InterPro" id="IPR014182">
    <property type="entry name" value="ADH_Zn_typ-1"/>
</dbReference>
<dbReference type="AlphaFoldDB" id="A0AA86N3L7"/>
<sequence>MKAVGLFKHLPISDPESLVDLELPIPQPSGRDLLVRVDAVSVNPVDTKIRAAKGTIESSPRILGWDAAGVVERVGPGVTLFQKGDAVYYAGDLSRPGSNSQYQLVDERIVAHKPVSLDVAQAAAVPLVAITAYESLFERLGIDRSGAEHGRTILIIGGAGGVGSMGIQLAKLAGLTVLATASRPESAAWAKSLGAVHVLDHTKPMRPQIEHAGWSFIDYIADFNDTDAHWDAMADLIKPQGKLCTIVDNRGSLKQELLKAKSITHAWEFIFTRAKYQTEDMIEQHRLLARIAQWFDEGMLRMIMREKLTPINAANLRLAHSKIESGSMIGKMVLEGW</sequence>
<organism evidence="4 5">
    <name type="scientific">Nitrospira tepida</name>
    <dbReference type="NCBI Taxonomy" id="2973512"/>
    <lineage>
        <taxon>Bacteria</taxon>
        <taxon>Pseudomonadati</taxon>
        <taxon>Nitrospirota</taxon>
        <taxon>Nitrospiria</taxon>
        <taxon>Nitrospirales</taxon>
        <taxon>Nitrospiraceae</taxon>
        <taxon>Nitrospira</taxon>
    </lineage>
</organism>
<accession>A0AA86N3L7</accession>
<dbReference type="Pfam" id="PF08240">
    <property type="entry name" value="ADH_N"/>
    <property type="match status" value="1"/>
</dbReference>
<keyword evidence="5" id="KW-1185">Reference proteome</keyword>
<comment type="similarity">
    <text evidence="2">Belongs to the zinc-containing alcohol dehydrogenase family. Quinone oxidoreductase subfamily.</text>
</comment>
<dbReference type="PANTHER" id="PTHR44154:SF1">
    <property type="entry name" value="QUINONE OXIDOREDUCTASE"/>
    <property type="match status" value="1"/>
</dbReference>
<gene>
    <name evidence="4" type="ORF">DNFV4_04627</name>
</gene>
<keyword evidence="2" id="KW-0479">Metal-binding</keyword>
<dbReference type="Pfam" id="PF13602">
    <property type="entry name" value="ADH_zinc_N_2"/>
    <property type="match status" value="1"/>
</dbReference>
<feature type="domain" description="Enoyl reductase (ER)" evidence="3">
    <location>
        <begin position="13"/>
        <end position="334"/>
    </location>
</feature>
<dbReference type="GO" id="GO:0008270">
    <property type="term" value="F:zinc ion binding"/>
    <property type="evidence" value="ECO:0007669"/>
    <property type="project" value="InterPro"/>
</dbReference>
<dbReference type="PANTHER" id="PTHR44154">
    <property type="entry name" value="QUINONE OXIDOREDUCTASE"/>
    <property type="match status" value="1"/>
</dbReference>
<evidence type="ECO:0000256" key="2">
    <source>
        <dbReference type="RuleBase" id="RU364000"/>
    </source>
</evidence>
<name>A0AA86N3L7_9BACT</name>
<dbReference type="Proteomes" id="UP001179121">
    <property type="component" value="Chromosome"/>
</dbReference>
<dbReference type="InterPro" id="IPR051603">
    <property type="entry name" value="Zinc-ADH_QOR/CCCR"/>
</dbReference>
<dbReference type="SUPFAM" id="SSF50129">
    <property type="entry name" value="GroES-like"/>
    <property type="match status" value="1"/>
</dbReference>
<dbReference type="InterPro" id="IPR020843">
    <property type="entry name" value="ER"/>
</dbReference>
<dbReference type="CDD" id="cd08252">
    <property type="entry name" value="AL_MDR"/>
    <property type="match status" value="1"/>
</dbReference>
<dbReference type="Gene3D" id="3.90.180.10">
    <property type="entry name" value="Medium-chain alcohol dehydrogenases, catalytic domain"/>
    <property type="match status" value="1"/>
</dbReference>
<dbReference type="KEGG" id="nti:DNFV4_04627"/>
<keyword evidence="2" id="KW-0862">Zinc</keyword>
<dbReference type="NCBIfam" id="TIGR02817">
    <property type="entry name" value="adh_fam_1"/>
    <property type="match status" value="1"/>
</dbReference>
<evidence type="ECO:0000313" key="4">
    <source>
        <dbReference type="EMBL" id="CAI4034183.1"/>
    </source>
</evidence>
<dbReference type="Gene3D" id="3.40.50.720">
    <property type="entry name" value="NAD(P)-binding Rossmann-like Domain"/>
    <property type="match status" value="1"/>
</dbReference>
<dbReference type="RefSeq" id="WP_289271589.1">
    <property type="nucleotide sequence ID" value="NZ_OX365700.1"/>
</dbReference>
<dbReference type="InterPro" id="IPR013154">
    <property type="entry name" value="ADH-like_N"/>
</dbReference>
<evidence type="ECO:0000259" key="3">
    <source>
        <dbReference type="SMART" id="SM00829"/>
    </source>
</evidence>